<comment type="caution">
    <text evidence="1">The sequence shown here is derived from an EMBL/GenBank/DDBJ whole genome shotgun (WGS) entry which is preliminary data.</text>
</comment>
<organism evidence="1 2">
    <name type="scientific">Plakobranchus ocellatus</name>
    <dbReference type="NCBI Taxonomy" id="259542"/>
    <lineage>
        <taxon>Eukaryota</taxon>
        <taxon>Metazoa</taxon>
        <taxon>Spiralia</taxon>
        <taxon>Lophotrochozoa</taxon>
        <taxon>Mollusca</taxon>
        <taxon>Gastropoda</taxon>
        <taxon>Heterobranchia</taxon>
        <taxon>Euthyneura</taxon>
        <taxon>Panpulmonata</taxon>
        <taxon>Sacoglossa</taxon>
        <taxon>Placobranchoidea</taxon>
        <taxon>Plakobranchidae</taxon>
        <taxon>Plakobranchus</taxon>
    </lineage>
</organism>
<proteinExistence type="predicted"/>
<protein>
    <submittedName>
        <fullName evidence="1">Uncharacterized protein</fullName>
    </submittedName>
</protein>
<reference evidence="1 2" key="1">
    <citation type="journal article" date="2021" name="Elife">
        <title>Chloroplast acquisition without the gene transfer in kleptoplastic sea slugs, Plakobranchus ocellatus.</title>
        <authorList>
            <person name="Maeda T."/>
            <person name="Takahashi S."/>
            <person name="Yoshida T."/>
            <person name="Shimamura S."/>
            <person name="Takaki Y."/>
            <person name="Nagai Y."/>
            <person name="Toyoda A."/>
            <person name="Suzuki Y."/>
            <person name="Arimoto A."/>
            <person name="Ishii H."/>
            <person name="Satoh N."/>
            <person name="Nishiyama T."/>
            <person name="Hasebe M."/>
            <person name="Maruyama T."/>
            <person name="Minagawa J."/>
            <person name="Obokata J."/>
            <person name="Shigenobu S."/>
        </authorList>
    </citation>
    <scope>NUCLEOTIDE SEQUENCE [LARGE SCALE GENOMIC DNA]</scope>
</reference>
<feature type="non-terminal residue" evidence="1">
    <location>
        <position position="1"/>
    </location>
</feature>
<accession>A0AAV4B7V9</accession>
<dbReference type="AlphaFoldDB" id="A0AAV4B7V9"/>
<name>A0AAV4B7V9_9GAST</name>
<evidence type="ECO:0000313" key="1">
    <source>
        <dbReference type="EMBL" id="GFO16690.1"/>
    </source>
</evidence>
<dbReference type="EMBL" id="BLXT01004695">
    <property type="protein sequence ID" value="GFO16690.1"/>
    <property type="molecule type" value="Genomic_DNA"/>
</dbReference>
<gene>
    <name evidence="1" type="ORF">PoB_004319500</name>
</gene>
<keyword evidence="2" id="KW-1185">Reference proteome</keyword>
<evidence type="ECO:0000313" key="2">
    <source>
        <dbReference type="Proteomes" id="UP000735302"/>
    </source>
</evidence>
<sequence>NHNQQVVKLIKTCKAHCLGMKVSSKAMKPQGHFDLKGVSLSVGGHWLWRICVLVLALVLGVTLAEENEWPNPIVNVAFKVTLTKENECLSPSLNVGVTLVVEKYPSPSFNVGITMAVVDVSLS</sequence>
<dbReference type="Proteomes" id="UP000735302">
    <property type="component" value="Unassembled WGS sequence"/>
</dbReference>